<dbReference type="PATRIC" id="fig|797516.3.peg.677"/>
<evidence type="ECO:0008006" key="4">
    <source>
        <dbReference type="Google" id="ProtNLM"/>
    </source>
</evidence>
<proteinExistence type="predicted"/>
<evidence type="ECO:0000313" key="3">
    <source>
        <dbReference type="Proteomes" id="UP000005025"/>
    </source>
</evidence>
<feature type="chain" id="PRO_5003550919" description="WxL domain-containing protein" evidence="1">
    <location>
        <begin position="38"/>
        <end position="648"/>
    </location>
</feature>
<organism evidence="2 3">
    <name type="scientific">Lentilactobacillus kisonensis F0435</name>
    <dbReference type="NCBI Taxonomy" id="797516"/>
    <lineage>
        <taxon>Bacteria</taxon>
        <taxon>Bacillati</taxon>
        <taxon>Bacillota</taxon>
        <taxon>Bacilli</taxon>
        <taxon>Lactobacillales</taxon>
        <taxon>Lactobacillaceae</taxon>
        <taxon>Lentilactobacillus</taxon>
    </lineage>
</organism>
<name>H1LDS8_9LACO</name>
<keyword evidence="1" id="KW-0732">Signal</keyword>
<comment type="caution">
    <text evidence="2">The sequence shown here is derived from an EMBL/GenBank/DDBJ whole genome shotgun (WGS) entry which is preliminary data.</text>
</comment>
<dbReference type="Proteomes" id="UP000005025">
    <property type="component" value="Unassembled WGS sequence"/>
</dbReference>
<sequence length="648" mass="70038">MIIQKYGLVAVKQLLLLMMTVVLTFLFGMTLMTSAHAATGDTGTFLGSQTGLTTGSVGKSNTGTLEDQLASLPDDPSTPSAGGVDLAGSGVVFNPNIPNQSSYYPNDVINLMLQAFVQKGQTYTNGTAKIYLDKTIFNKVAVDDISGGESIKGTPSVSETAANYVVTIPLNTVTNSTRVGIPFLASLKPGKVVNGGTYKITTEFFDNSGTSLYKTDTFSVTGKTDNIFAYSPGTETSLDEKYFDSGNNLKNDTTISVGGGLGYHGDSDSNHYFYIDKSQPGEYTFKVNLPAGYHVPDGGAGSWQYDKLNNVLTKKMTVDTTGATKTRTGVDLGSFQLIVPRGYHAGSHQNISMDVNGPNGRVDVTNYYIAIDKTTVDPPDPKKLFFIWPAKIISREDGKNASHMEISSVTDKTVFNSELNPMWRMGGDQIDGVDVKAVSLQSITDSPDTGLLTNKVSFGPMDGMNGNQIGALENNNVEGTYDENGKSVTTNLGKVKFYEPLTIPDRQYTSIKVNFNSPVTFQKSQQDMFKVFMSGHLTKAVLDDFNNSTSTNKQIQNQMDAQFVKTKDSIYDDPEHSSSNIGLYKDAPRVSGTGLSLAGKNGNQLLGKGTLLASFGLRVDDNDNLQIILKMAKWCLSFQMVSQLIKIN</sequence>
<dbReference type="HOGENOM" id="CLU_422615_0_0_9"/>
<dbReference type="AlphaFoldDB" id="H1LDS8"/>
<gene>
    <name evidence="2" type="ORF">HMPREF9104_00753</name>
</gene>
<dbReference type="STRING" id="797516.HMPREF9104_00753"/>
<reference evidence="2 3" key="1">
    <citation type="submission" date="2011-09" db="EMBL/GenBank/DDBJ databases">
        <authorList>
            <person name="Weinstock G."/>
            <person name="Sodergren E."/>
            <person name="Clifton S."/>
            <person name="Fulton L."/>
            <person name="Fulton B."/>
            <person name="Courtney L."/>
            <person name="Fronick C."/>
            <person name="Harrison M."/>
            <person name="Strong C."/>
            <person name="Farmer C."/>
            <person name="Delahaunty K."/>
            <person name="Markovic C."/>
            <person name="Hall O."/>
            <person name="Minx P."/>
            <person name="Tomlinson C."/>
            <person name="Mitreva M."/>
            <person name="Hou S."/>
            <person name="Chen J."/>
            <person name="Wollam A."/>
            <person name="Pepin K.H."/>
            <person name="Johnson M."/>
            <person name="Bhonagiri V."/>
            <person name="Zhang X."/>
            <person name="Suruliraj S."/>
            <person name="Warren W."/>
            <person name="Chinwalla A."/>
            <person name="Mardis E.R."/>
            <person name="Wilson R.K."/>
        </authorList>
    </citation>
    <scope>NUCLEOTIDE SEQUENCE [LARGE SCALE GENOMIC DNA]</scope>
    <source>
        <strain evidence="2 3">F0435</strain>
    </source>
</reference>
<evidence type="ECO:0000256" key="1">
    <source>
        <dbReference type="SAM" id="SignalP"/>
    </source>
</evidence>
<dbReference type="EMBL" id="AGRJ01000075">
    <property type="protein sequence ID" value="EHO53049.1"/>
    <property type="molecule type" value="Genomic_DNA"/>
</dbReference>
<evidence type="ECO:0000313" key="2">
    <source>
        <dbReference type="EMBL" id="EHO53049.1"/>
    </source>
</evidence>
<dbReference type="RefSeq" id="WP_008855934.1">
    <property type="nucleotide sequence ID" value="NZ_JH591011.1"/>
</dbReference>
<protein>
    <recommendedName>
        <fullName evidence="4">WxL domain-containing protein</fullName>
    </recommendedName>
</protein>
<accession>H1LDS8</accession>
<feature type="signal peptide" evidence="1">
    <location>
        <begin position="1"/>
        <end position="37"/>
    </location>
</feature>